<organism evidence="2 3">
    <name type="scientific">Capnocytophaga cynodegmi</name>
    <dbReference type="NCBI Taxonomy" id="28189"/>
    <lineage>
        <taxon>Bacteria</taxon>
        <taxon>Pseudomonadati</taxon>
        <taxon>Bacteroidota</taxon>
        <taxon>Flavobacteriia</taxon>
        <taxon>Flavobacteriales</taxon>
        <taxon>Flavobacteriaceae</taxon>
        <taxon>Capnocytophaga</taxon>
    </lineage>
</organism>
<gene>
    <name evidence="2" type="ORF">CCYN74_360010</name>
</gene>
<dbReference type="Proteomes" id="UP000038083">
    <property type="component" value="Unassembled WGS sequence"/>
</dbReference>
<accession>A0A0B7HIA2</accession>
<sequence length="422" mass="48454">MNRILLVFFSFFVSGTFYSQEAIFDFDKSLRFDFYLNGDAHTSEVILTQMKKEPHWGGSRTNLIFPNYGEFRLQMIDENTQKVVFSKGFNSLLSEWQHIEQAKSEKRLFSHAIQVPFPVKELQMQIAKRNKSGKFEKIFEKKINPNDYFIKEETVSSYPVQKILENGSSSQKVDIAVLAEGYTECEIEKFYTDAKKMVDYMFTIPPFDSLKKDFNVYAVGVTSEESGTDVPGQNIYKKTAFDASFYTFDMDRYLTTNNMKAIADAASLVPYDQIYILVNTSNYGGGGFYNHLNLATSDHFLSEKVFIHEFGHGFAGLADEYYDSSTAFDSFYNVSVEPWEENITSLANFDIKWKDMLKKSTPIPTPRTPKYEKQVGVFEGGGYVSKGIYSPVQDCRMKSNDPKGFCPVCERAIRKIVKFYTE</sequence>
<dbReference type="Pfam" id="PF09471">
    <property type="entry name" value="Peptidase_M64"/>
    <property type="match status" value="2"/>
</dbReference>
<evidence type="ECO:0000259" key="1">
    <source>
        <dbReference type="Pfam" id="PF16217"/>
    </source>
</evidence>
<proteinExistence type="predicted"/>
<dbReference type="Gene3D" id="3.40.390.10">
    <property type="entry name" value="Collagenase (Catalytic Domain)"/>
    <property type="match status" value="1"/>
</dbReference>
<dbReference type="GO" id="GO:0008237">
    <property type="term" value="F:metallopeptidase activity"/>
    <property type="evidence" value="ECO:0007669"/>
    <property type="project" value="InterPro"/>
</dbReference>
<dbReference type="AlphaFoldDB" id="A0A0B7HIA2"/>
<dbReference type="EMBL" id="CDOG01000030">
    <property type="protein sequence ID" value="CEN39466.1"/>
    <property type="molecule type" value="Genomic_DNA"/>
</dbReference>
<evidence type="ECO:0000313" key="2">
    <source>
        <dbReference type="EMBL" id="CEN39466.1"/>
    </source>
</evidence>
<dbReference type="InterPro" id="IPR019026">
    <property type="entry name" value="Peptidase_M64_IgA"/>
</dbReference>
<protein>
    <recommendedName>
        <fullName evidence="1">Peptidase M64 N-terminal domain-containing protein</fullName>
    </recommendedName>
</protein>
<reference evidence="2 3" key="1">
    <citation type="submission" date="2015-01" db="EMBL/GenBank/DDBJ databases">
        <authorList>
            <person name="MANFREDI Pablo"/>
        </authorList>
    </citation>
    <scope>NUCLEOTIDE SEQUENCE [LARGE SCALE GENOMIC DNA]</scope>
    <source>
        <strain evidence="2 3">Ccy74</strain>
    </source>
</reference>
<name>A0A0B7HIA2_9FLAO</name>
<dbReference type="Pfam" id="PF16217">
    <property type="entry name" value="M64_N"/>
    <property type="match status" value="1"/>
</dbReference>
<evidence type="ECO:0000313" key="3">
    <source>
        <dbReference type="Proteomes" id="UP000038083"/>
    </source>
</evidence>
<dbReference type="Gene3D" id="2.60.40.3250">
    <property type="entry name" value="Peptidase M64, N-terminal domain"/>
    <property type="match status" value="1"/>
</dbReference>
<feature type="domain" description="Peptidase M64 N-terminal" evidence="1">
    <location>
        <begin position="26"/>
        <end position="139"/>
    </location>
</feature>
<dbReference type="InterPro" id="IPR038171">
    <property type="entry name" value="M64_N_sf"/>
</dbReference>
<dbReference type="RefSeq" id="WP_018278468.1">
    <property type="nucleotide sequence ID" value="NZ_CDOF01000017.1"/>
</dbReference>
<dbReference type="OrthoDB" id="127762at2"/>
<dbReference type="InterPro" id="IPR032625">
    <property type="entry name" value="M64_N"/>
</dbReference>
<dbReference type="InterPro" id="IPR024079">
    <property type="entry name" value="MetalloPept_cat_dom_sf"/>
</dbReference>